<organism evidence="3 4">
    <name type="scientific">Micromonospora humi</name>
    <dbReference type="NCBI Taxonomy" id="745366"/>
    <lineage>
        <taxon>Bacteria</taxon>
        <taxon>Bacillati</taxon>
        <taxon>Actinomycetota</taxon>
        <taxon>Actinomycetes</taxon>
        <taxon>Micromonosporales</taxon>
        <taxon>Micromonosporaceae</taxon>
        <taxon>Micromonospora</taxon>
    </lineage>
</organism>
<dbReference type="EMBL" id="FMDM01000006">
    <property type="protein sequence ID" value="SCG60442.1"/>
    <property type="molecule type" value="Genomic_DNA"/>
</dbReference>
<dbReference type="PANTHER" id="PTHR42791">
    <property type="entry name" value="GNAT FAMILY ACETYLTRANSFERASE"/>
    <property type="match status" value="1"/>
</dbReference>
<dbReference type="AlphaFoldDB" id="A0A1C5IQ51"/>
<feature type="region of interest" description="Disordered" evidence="1">
    <location>
        <begin position="125"/>
        <end position="168"/>
    </location>
</feature>
<dbReference type="InterPro" id="IPR000182">
    <property type="entry name" value="GNAT_dom"/>
</dbReference>
<dbReference type="CDD" id="cd04301">
    <property type="entry name" value="NAT_SF"/>
    <property type="match status" value="1"/>
</dbReference>
<feature type="domain" description="N-acetyltransferase" evidence="2">
    <location>
        <begin position="1"/>
        <end position="146"/>
    </location>
</feature>
<accession>A0A1C5IQ51</accession>
<proteinExistence type="predicted"/>
<evidence type="ECO:0000313" key="3">
    <source>
        <dbReference type="EMBL" id="SCG60442.1"/>
    </source>
</evidence>
<evidence type="ECO:0000256" key="1">
    <source>
        <dbReference type="SAM" id="MobiDB-lite"/>
    </source>
</evidence>
<dbReference type="Gene3D" id="3.40.630.30">
    <property type="match status" value="1"/>
</dbReference>
<dbReference type="GO" id="GO:0016747">
    <property type="term" value="F:acyltransferase activity, transferring groups other than amino-acyl groups"/>
    <property type="evidence" value="ECO:0007669"/>
    <property type="project" value="InterPro"/>
</dbReference>
<dbReference type="Pfam" id="PF13508">
    <property type="entry name" value="Acetyltransf_7"/>
    <property type="match status" value="1"/>
</dbReference>
<dbReference type="PANTHER" id="PTHR42791:SF1">
    <property type="entry name" value="N-ACETYLTRANSFERASE DOMAIN-CONTAINING PROTEIN"/>
    <property type="match status" value="1"/>
</dbReference>
<protein>
    <submittedName>
        <fullName evidence="3">Acetyltransferase (GNAT) family protein</fullName>
    </submittedName>
</protein>
<dbReference type="InterPro" id="IPR016181">
    <property type="entry name" value="Acyl_CoA_acyltransferase"/>
</dbReference>
<sequence length="168" mass="18890">MAAIWVEHAMFYGDIHLTHDLNAATVGFHRYRPIPPPANYHHRLTGAAGEHTERFETLDRLLTAGRPTEPHYHLAFLAVAPTAQRRGLGTAMLAHHRTRLDRIDLPSWTDTTTAAHTLYTRHGYTPRPAITLPNGPTLQPMRRNPDQRGAVPTNAAHPADRRRQVLNS</sequence>
<evidence type="ECO:0000259" key="2">
    <source>
        <dbReference type="PROSITE" id="PS51186"/>
    </source>
</evidence>
<dbReference type="InterPro" id="IPR052523">
    <property type="entry name" value="Trichothecene_AcTrans"/>
</dbReference>
<dbReference type="SUPFAM" id="SSF55729">
    <property type="entry name" value="Acyl-CoA N-acyltransferases (Nat)"/>
    <property type="match status" value="1"/>
</dbReference>
<dbReference type="Proteomes" id="UP000199360">
    <property type="component" value="Unassembled WGS sequence"/>
</dbReference>
<name>A0A1C5IQ51_9ACTN</name>
<reference evidence="4" key="1">
    <citation type="submission" date="2016-06" db="EMBL/GenBank/DDBJ databases">
        <authorList>
            <person name="Varghese N."/>
            <person name="Submissions Spin"/>
        </authorList>
    </citation>
    <scope>NUCLEOTIDE SEQUENCE [LARGE SCALE GENOMIC DNA]</scope>
    <source>
        <strain evidence="4">DSM 45647</strain>
    </source>
</reference>
<dbReference type="PROSITE" id="PS51186">
    <property type="entry name" value="GNAT"/>
    <property type="match status" value="1"/>
</dbReference>
<gene>
    <name evidence="3" type="ORF">GA0070213_106343</name>
</gene>
<feature type="compositionally biased region" description="Basic and acidic residues" evidence="1">
    <location>
        <begin position="158"/>
        <end position="168"/>
    </location>
</feature>
<keyword evidence="3" id="KW-0808">Transferase</keyword>
<dbReference type="STRING" id="745366.GA0070213_106343"/>
<keyword evidence="4" id="KW-1185">Reference proteome</keyword>
<dbReference type="RefSeq" id="WP_245716394.1">
    <property type="nucleotide sequence ID" value="NZ_FMDM01000006.1"/>
</dbReference>
<evidence type="ECO:0000313" key="4">
    <source>
        <dbReference type="Proteomes" id="UP000199360"/>
    </source>
</evidence>